<name>A0ABU0WA33_9GAMM</name>
<proteinExistence type="inferred from homology"/>
<feature type="binding site" evidence="8">
    <location>
        <begin position="118"/>
        <end position="121"/>
    </location>
    <ligand>
        <name>(6S)-5,6,7,8-tetrahydrofolate</name>
        <dbReference type="ChEBI" id="CHEBI:57453"/>
    </ligand>
</feature>
<evidence type="ECO:0000256" key="4">
    <source>
        <dbReference type="ARBA" id="ARBA00016014"/>
    </source>
</evidence>
<feature type="domain" description="Formyl transferase N-terminal" evidence="10">
    <location>
        <begin position="13"/>
        <end position="189"/>
    </location>
</feature>
<dbReference type="Gene3D" id="3.10.25.10">
    <property type="entry name" value="Formyl transferase, C-terminal domain"/>
    <property type="match status" value="1"/>
</dbReference>
<evidence type="ECO:0000259" key="10">
    <source>
        <dbReference type="Pfam" id="PF00551"/>
    </source>
</evidence>
<comment type="similarity">
    <text evidence="2 8">Belongs to the Fmt family.</text>
</comment>
<evidence type="ECO:0000256" key="6">
    <source>
        <dbReference type="ARBA" id="ARBA00022917"/>
    </source>
</evidence>
<dbReference type="PANTHER" id="PTHR11138">
    <property type="entry name" value="METHIONYL-TRNA FORMYLTRANSFERASE"/>
    <property type="match status" value="1"/>
</dbReference>
<dbReference type="InterPro" id="IPR002376">
    <property type="entry name" value="Formyl_transf_N"/>
</dbReference>
<evidence type="ECO:0000313" key="13">
    <source>
        <dbReference type="Proteomes" id="UP001239019"/>
    </source>
</evidence>
<comment type="catalytic activity">
    <reaction evidence="7 8">
        <text>L-methionyl-tRNA(fMet) + (6R)-10-formyltetrahydrofolate = N-formyl-L-methionyl-tRNA(fMet) + (6S)-5,6,7,8-tetrahydrofolate + H(+)</text>
        <dbReference type="Rhea" id="RHEA:24380"/>
        <dbReference type="Rhea" id="RHEA-COMP:9952"/>
        <dbReference type="Rhea" id="RHEA-COMP:9953"/>
        <dbReference type="ChEBI" id="CHEBI:15378"/>
        <dbReference type="ChEBI" id="CHEBI:57453"/>
        <dbReference type="ChEBI" id="CHEBI:78530"/>
        <dbReference type="ChEBI" id="CHEBI:78844"/>
        <dbReference type="ChEBI" id="CHEBI:195366"/>
        <dbReference type="EC" id="2.1.2.9"/>
    </reaction>
</comment>
<feature type="domain" description="Formyl transferase C-terminal" evidence="11">
    <location>
        <begin position="212"/>
        <end position="306"/>
    </location>
</feature>
<dbReference type="InterPro" id="IPR005794">
    <property type="entry name" value="Fmt"/>
</dbReference>
<dbReference type="PANTHER" id="PTHR11138:SF5">
    <property type="entry name" value="METHIONYL-TRNA FORMYLTRANSFERASE, MITOCHONDRIAL"/>
    <property type="match status" value="1"/>
</dbReference>
<evidence type="ECO:0000256" key="3">
    <source>
        <dbReference type="ARBA" id="ARBA00012261"/>
    </source>
</evidence>
<evidence type="ECO:0000256" key="1">
    <source>
        <dbReference type="ARBA" id="ARBA00002606"/>
    </source>
</evidence>
<dbReference type="HAMAP" id="MF_00182">
    <property type="entry name" value="Formyl_trans"/>
    <property type="match status" value="1"/>
</dbReference>
<dbReference type="InterPro" id="IPR005793">
    <property type="entry name" value="Formyl_trans_C"/>
</dbReference>
<evidence type="ECO:0000256" key="2">
    <source>
        <dbReference type="ARBA" id="ARBA00010699"/>
    </source>
</evidence>
<organism evidence="12 13">
    <name type="scientific">Natronospira bacteriovora</name>
    <dbReference type="NCBI Taxonomy" id="3069753"/>
    <lineage>
        <taxon>Bacteria</taxon>
        <taxon>Pseudomonadati</taxon>
        <taxon>Pseudomonadota</taxon>
        <taxon>Gammaproteobacteria</taxon>
        <taxon>Natronospirales</taxon>
        <taxon>Natronospiraceae</taxon>
        <taxon>Natronospira</taxon>
    </lineage>
</organism>
<dbReference type="InterPro" id="IPR044135">
    <property type="entry name" value="Met-tRNA-FMT_C"/>
</dbReference>
<protein>
    <recommendedName>
        <fullName evidence="4 8">Methionyl-tRNA formyltransferase</fullName>
        <ecNumber evidence="3 8">2.1.2.9</ecNumber>
    </recommendedName>
</protein>
<dbReference type="SUPFAM" id="SSF50486">
    <property type="entry name" value="FMT C-terminal domain-like"/>
    <property type="match status" value="1"/>
</dbReference>
<keyword evidence="6 8" id="KW-0648">Protein biosynthesis</keyword>
<dbReference type="GO" id="GO:0004479">
    <property type="term" value="F:methionyl-tRNA formyltransferase activity"/>
    <property type="evidence" value="ECO:0007669"/>
    <property type="project" value="UniProtKB-EC"/>
</dbReference>
<dbReference type="InterPro" id="IPR037022">
    <property type="entry name" value="Formyl_trans_C_sf"/>
</dbReference>
<dbReference type="Proteomes" id="UP001239019">
    <property type="component" value="Unassembled WGS sequence"/>
</dbReference>
<comment type="function">
    <text evidence="1 8">Attaches a formyl group to the free amino group of methionyl-tRNA(fMet). The formyl group appears to play a dual role in the initiator identity of N-formylmethionyl-tRNA by promoting its recognition by IF2 and preventing the misappropriation of this tRNA by the elongation apparatus.</text>
</comment>
<sequence>MAGSEQRPGGLRIVYAGTPGFAVPALEALADSGHQVVAVFTQPDRPAGRGRKPQPSPVKQFALERGIPVHQPERLDEAARETLAGLTPDLMVVTAYGLILPQAVLDLPRLGCINIHASLLPRWRGAAPIQRAIEAGDAETGVAIMRMEAGLDTGPVLLERRIEIGERETAGELHDRLAALGGNAILDAVDGLATGRVKARAQPESGVTYARKLHKSEADIDWQQSALTIDRRVRAFSPWPVAQTRWQDKQLRVHAARPVMEASGTAGEVLKVDRDGVLVACGEGALRLERVQLPGKRPISGSDFANAGVQPGQRLGNAA</sequence>
<dbReference type="RefSeq" id="WP_306729395.1">
    <property type="nucleotide sequence ID" value="NZ_JAVDDT010000013.1"/>
</dbReference>
<dbReference type="SUPFAM" id="SSF53328">
    <property type="entry name" value="Formyltransferase"/>
    <property type="match status" value="1"/>
</dbReference>
<dbReference type="CDD" id="cd08646">
    <property type="entry name" value="FMT_core_Met-tRNA-FMT_N"/>
    <property type="match status" value="1"/>
</dbReference>
<dbReference type="InterPro" id="IPR036477">
    <property type="entry name" value="Formyl_transf_N_sf"/>
</dbReference>
<keyword evidence="13" id="KW-1185">Reference proteome</keyword>
<dbReference type="EC" id="2.1.2.9" evidence="3 8"/>
<dbReference type="CDD" id="cd08704">
    <property type="entry name" value="Met_tRNA_FMT_C"/>
    <property type="match status" value="1"/>
</dbReference>
<comment type="caution">
    <text evidence="12">The sequence shown here is derived from an EMBL/GenBank/DDBJ whole genome shotgun (WGS) entry which is preliminary data.</text>
</comment>
<evidence type="ECO:0000313" key="12">
    <source>
        <dbReference type="EMBL" id="MDQ2070897.1"/>
    </source>
</evidence>
<dbReference type="InterPro" id="IPR011034">
    <property type="entry name" value="Formyl_transferase-like_C_sf"/>
</dbReference>
<dbReference type="Pfam" id="PF02911">
    <property type="entry name" value="Formyl_trans_C"/>
    <property type="match status" value="1"/>
</dbReference>
<gene>
    <name evidence="8 12" type="primary">fmt</name>
    <name evidence="12" type="ORF">RBH19_13555</name>
</gene>
<evidence type="ECO:0000256" key="9">
    <source>
        <dbReference type="SAM" id="MobiDB-lite"/>
    </source>
</evidence>
<dbReference type="Pfam" id="PF00551">
    <property type="entry name" value="Formyl_trans_N"/>
    <property type="match status" value="1"/>
</dbReference>
<accession>A0ABU0WA33</accession>
<evidence type="ECO:0000259" key="11">
    <source>
        <dbReference type="Pfam" id="PF02911"/>
    </source>
</evidence>
<dbReference type="Gene3D" id="3.40.50.170">
    <property type="entry name" value="Formyl transferase, N-terminal domain"/>
    <property type="match status" value="1"/>
</dbReference>
<keyword evidence="5 8" id="KW-0808">Transferase</keyword>
<evidence type="ECO:0000256" key="8">
    <source>
        <dbReference type="HAMAP-Rule" id="MF_00182"/>
    </source>
</evidence>
<feature type="region of interest" description="Disordered" evidence="9">
    <location>
        <begin position="299"/>
        <end position="319"/>
    </location>
</feature>
<reference evidence="12 13" key="1">
    <citation type="submission" date="2023-08" db="EMBL/GenBank/DDBJ databases">
        <title>Whole-genome sequencing of halo(alkali)philic microorganisms from hypersaline lakes.</title>
        <authorList>
            <person name="Sorokin D.Y."/>
            <person name="Abbas B."/>
            <person name="Merkel A.Y."/>
        </authorList>
    </citation>
    <scope>NUCLEOTIDE SEQUENCE [LARGE SCALE GENOMIC DNA]</scope>
    <source>
        <strain evidence="12 13">AB-CW4</strain>
    </source>
</reference>
<evidence type="ECO:0000256" key="7">
    <source>
        <dbReference type="ARBA" id="ARBA00048558"/>
    </source>
</evidence>
<dbReference type="EMBL" id="JAVDDT010000013">
    <property type="protein sequence ID" value="MDQ2070897.1"/>
    <property type="molecule type" value="Genomic_DNA"/>
</dbReference>
<dbReference type="InterPro" id="IPR041711">
    <property type="entry name" value="Met-tRNA-FMT_N"/>
</dbReference>
<dbReference type="NCBIfam" id="TIGR00460">
    <property type="entry name" value="fmt"/>
    <property type="match status" value="1"/>
</dbReference>
<evidence type="ECO:0000256" key="5">
    <source>
        <dbReference type="ARBA" id="ARBA00022679"/>
    </source>
</evidence>